<dbReference type="AlphaFoldDB" id="L8JUR7"/>
<dbReference type="PATRIC" id="fig|1237149.3.peg.1933"/>
<feature type="domain" description="Glycosyltransferase 2-like" evidence="4">
    <location>
        <begin position="4"/>
        <end position="168"/>
    </location>
</feature>
<keyword evidence="2" id="KW-0328">Glycosyltransferase</keyword>
<keyword evidence="6" id="KW-1185">Reference proteome</keyword>
<sequence length="333" mass="38863">MKVSVVLPVFNAESTIERAIRSILQQTFADFELIVVDDGSTDNTTRTVQRMTSMDDRLRLFHLSRSGIARALNFGIKMSSGKYIARMDADDFSLSTRLKQQVEYLDTHTDTGLVSSLVRYKGDTVAREGYATYVNWINTIITSGEIQHKRFAESPFSHPSVMFRRHLVHRFGGYQEGKLPEDYELWLRWLHHGVAMAKVNDYLLEWHDYPERLSRNHSHYAYERFFLVKSRYLKLYLKQQFGKLLPPLWVWGAGRVVNNRVRYLKQLGLTIDKFIDVKLRNDKGERFIHYTRLPAPGNLFILCYVSDRRGKADILQYLGQKGYNEGVDFLMMA</sequence>
<dbReference type="EMBL" id="AMZN01000029">
    <property type="protein sequence ID" value="ELR71983.1"/>
    <property type="molecule type" value="Genomic_DNA"/>
</dbReference>
<gene>
    <name evidence="5" type="ORF">C900_01978</name>
</gene>
<name>L8JUR7_9BACT</name>
<evidence type="ECO:0000256" key="1">
    <source>
        <dbReference type="ARBA" id="ARBA00006739"/>
    </source>
</evidence>
<evidence type="ECO:0000313" key="6">
    <source>
        <dbReference type="Proteomes" id="UP000011135"/>
    </source>
</evidence>
<dbReference type="InterPro" id="IPR001173">
    <property type="entry name" value="Glyco_trans_2-like"/>
</dbReference>
<organism evidence="5 6">
    <name type="scientific">Fulvivirga imtechensis AK7</name>
    <dbReference type="NCBI Taxonomy" id="1237149"/>
    <lineage>
        <taxon>Bacteria</taxon>
        <taxon>Pseudomonadati</taxon>
        <taxon>Bacteroidota</taxon>
        <taxon>Cytophagia</taxon>
        <taxon>Cytophagales</taxon>
        <taxon>Fulvivirgaceae</taxon>
        <taxon>Fulvivirga</taxon>
    </lineage>
</organism>
<dbReference type="Gene3D" id="3.90.550.10">
    <property type="entry name" value="Spore Coat Polysaccharide Biosynthesis Protein SpsA, Chain A"/>
    <property type="match status" value="1"/>
</dbReference>
<comment type="similarity">
    <text evidence="1">Belongs to the glycosyltransferase 2 family.</text>
</comment>
<dbReference type="eggNOG" id="COG1215">
    <property type="taxonomic scope" value="Bacteria"/>
</dbReference>
<dbReference type="PANTHER" id="PTHR43685">
    <property type="entry name" value="GLYCOSYLTRANSFERASE"/>
    <property type="match status" value="1"/>
</dbReference>
<evidence type="ECO:0000256" key="2">
    <source>
        <dbReference type="ARBA" id="ARBA00022676"/>
    </source>
</evidence>
<dbReference type="STRING" id="1237149.C900_01978"/>
<dbReference type="PANTHER" id="PTHR43685:SF5">
    <property type="entry name" value="GLYCOSYLTRANSFERASE EPSE-RELATED"/>
    <property type="match status" value="1"/>
</dbReference>
<dbReference type="RefSeq" id="WP_009579425.1">
    <property type="nucleotide sequence ID" value="NZ_AMZN01000029.1"/>
</dbReference>
<keyword evidence="3 5" id="KW-0808">Transferase</keyword>
<accession>L8JUR7</accession>
<dbReference type="Proteomes" id="UP000011135">
    <property type="component" value="Unassembled WGS sequence"/>
</dbReference>
<comment type="caution">
    <text evidence="5">The sequence shown here is derived from an EMBL/GenBank/DDBJ whole genome shotgun (WGS) entry which is preliminary data.</text>
</comment>
<protein>
    <submittedName>
        <fullName evidence="5">Glycosyl transferase, group 2 family protein</fullName>
    </submittedName>
</protein>
<dbReference type="SUPFAM" id="SSF53448">
    <property type="entry name" value="Nucleotide-diphospho-sugar transferases"/>
    <property type="match status" value="1"/>
</dbReference>
<evidence type="ECO:0000259" key="4">
    <source>
        <dbReference type="Pfam" id="PF00535"/>
    </source>
</evidence>
<proteinExistence type="inferred from homology"/>
<reference evidence="5 6" key="1">
    <citation type="submission" date="2012-12" db="EMBL/GenBank/DDBJ databases">
        <title>Genome assembly of Fulvivirga imtechensis AK7.</title>
        <authorList>
            <person name="Nupur N."/>
            <person name="Khatri I."/>
            <person name="Kumar R."/>
            <person name="Subramanian S."/>
            <person name="Pinnaka A."/>
        </authorList>
    </citation>
    <scope>NUCLEOTIDE SEQUENCE [LARGE SCALE GENOMIC DNA]</scope>
    <source>
        <strain evidence="5 6">AK7</strain>
    </source>
</reference>
<dbReference type="GO" id="GO:0016757">
    <property type="term" value="F:glycosyltransferase activity"/>
    <property type="evidence" value="ECO:0007669"/>
    <property type="project" value="UniProtKB-KW"/>
</dbReference>
<dbReference type="InterPro" id="IPR029044">
    <property type="entry name" value="Nucleotide-diphossugar_trans"/>
</dbReference>
<dbReference type="InterPro" id="IPR050834">
    <property type="entry name" value="Glycosyltransf_2"/>
</dbReference>
<dbReference type="Pfam" id="PF00535">
    <property type="entry name" value="Glycos_transf_2"/>
    <property type="match status" value="1"/>
</dbReference>
<evidence type="ECO:0000313" key="5">
    <source>
        <dbReference type="EMBL" id="ELR71983.1"/>
    </source>
</evidence>
<evidence type="ECO:0000256" key="3">
    <source>
        <dbReference type="ARBA" id="ARBA00022679"/>
    </source>
</evidence>